<keyword evidence="2" id="KW-1185">Reference proteome</keyword>
<evidence type="ECO:0000313" key="2">
    <source>
        <dbReference type="Proteomes" id="UP001419268"/>
    </source>
</evidence>
<name>A0AAP0LAX8_9MAGN</name>
<dbReference type="Proteomes" id="UP001419268">
    <property type="component" value="Unassembled WGS sequence"/>
</dbReference>
<reference evidence="1 2" key="1">
    <citation type="submission" date="2024-01" db="EMBL/GenBank/DDBJ databases">
        <title>Genome assemblies of Stephania.</title>
        <authorList>
            <person name="Yang L."/>
        </authorList>
    </citation>
    <scope>NUCLEOTIDE SEQUENCE [LARGE SCALE GENOMIC DNA]</scope>
    <source>
        <strain evidence="1">JXDWG</strain>
        <tissue evidence="1">Leaf</tissue>
    </source>
</reference>
<comment type="caution">
    <text evidence="1">The sequence shown here is derived from an EMBL/GenBank/DDBJ whole genome shotgun (WGS) entry which is preliminary data.</text>
</comment>
<evidence type="ECO:0008006" key="3">
    <source>
        <dbReference type="Google" id="ProtNLM"/>
    </source>
</evidence>
<dbReference type="PANTHER" id="PTHR20961">
    <property type="entry name" value="GLYCOSYLTRANSFERASE"/>
    <property type="match status" value="1"/>
</dbReference>
<dbReference type="AlphaFoldDB" id="A0AAP0LAX8"/>
<dbReference type="PANTHER" id="PTHR20961:SF5">
    <property type="entry name" value="GLYCOSYLTRANSFERASE-RELATED"/>
    <property type="match status" value="1"/>
</dbReference>
<protein>
    <recommendedName>
        <fullName evidence="3">Glycosyltransferase</fullName>
    </recommendedName>
</protein>
<dbReference type="GO" id="GO:0016757">
    <property type="term" value="F:glycosyltransferase activity"/>
    <property type="evidence" value="ECO:0007669"/>
    <property type="project" value="InterPro"/>
</dbReference>
<organism evidence="1 2">
    <name type="scientific">Stephania cephalantha</name>
    <dbReference type="NCBI Taxonomy" id="152367"/>
    <lineage>
        <taxon>Eukaryota</taxon>
        <taxon>Viridiplantae</taxon>
        <taxon>Streptophyta</taxon>
        <taxon>Embryophyta</taxon>
        <taxon>Tracheophyta</taxon>
        <taxon>Spermatophyta</taxon>
        <taxon>Magnoliopsida</taxon>
        <taxon>Ranunculales</taxon>
        <taxon>Menispermaceae</taxon>
        <taxon>Menispermoideae</taxon>
        <taxon>Cissampelideae</taxon>
        <taxon>Stephania</taxon>
    </lineage>
</organism>
<dbReference type="EMBL" id="JBBNAG010000001">
    <property type="protein sequence ID" value="KAK9166982.1"/>
    <property type="molecule type" value="Genomic_DNA"/>
</dbReference>
<proteinExistence type="predicted"/>
<evidence type="ECO:0000313" key="1">
    <source>
        <dbReference type="EMBL" id="KAK9166982.1"/>
    </source>
</evidence>
<accession>A0AAP0LAX8</accession>
<dbReference type="InterPro" id="IPR007657">
    <property type="entry name" value="Glycosyltransferase_61"/>
</dbReference>
<sequence>MNLTVVARIVNSCDVMMGIHGAGLTNLVFLPSNAVLIQIIPLGGIKWWCDHYFGEPVADMDIRYFAYMIREEESTLIQQYPLDHVAFKDPSSFYKQGWMALKAVYLGKQNVKLDVRRFRATLLKALELLRPTNPFLFPLANCHDANPIRNGEIDTNYMCSLLLSTGKPDKEKA</sequence>
<gene>
    <name evidence="1" type="ORF">Scep_002173</name>
</gene>